<reference evidence="2 3" key="1">
    <citation type="journal article" date="2018" name="Mol. Biol. Evol.">
        <title>Analysis of the draft genome of the red seaweed Gracilariopsis chorda provides insights into genome size evolution in Rhodophyta.</title>
        <authorList>
            <person name="Lee J."/>
            <person name="Yang E.C."/>
            <person name="Graf L."/>
            <person name="Yang J.H."/>
            <person name="Qiu H."/>
            <person name="Zel Zion U."/>
            <person name="Chan C.X."/>
            <person name="Stephens T.G."/>
            <person name="Weber A.P.M."/>
            <person name="Boo G.H."/>
            <person name="Boo S.M."/>
            <person name="Kim K.M."/>
            <person name="Shin Y."/>
            <person name="Jung M."/>
            <person name="Lee S.J."/>
            <person name="Yim H.S."/>
            <person name="Lee J.H."/>
            <person name="Bhattacharya D."/>
            <person name="Yoon H.S."/>
        </authorList>
    </citation>
    <scope>NUCLEOTIDE SEQUENCE [LARGE SCALE GENOMIC DNA]</scope>
    <source>
        <strain evidence="2 3">SKKU-2015</strain>
        <tissue evidence="2">Whole body</tissue>
    </source>
</reference>
<comment type="caution">
    <text evidence="2">The sequence shown here is derived from an EMBL/GenBank/DDBJ whole genome shotgun (WGS) entry which is preliminary data.</text>
</comment>
<feature type="compositionally biased region" description="Polar residues" evidence="1">
    <location>
        <begin position="41"/>
        <end position="56"/>
    </location>
</feature>
<name>A0A2V3J3L4_9FLOR</name>
<dbReference type="Proteomes" id="UP000247409">
    <property type="component" value="Unassembled WGS sequence"/>
</dbReference>
<accession>A0A2V3J3L4</accession>
<feature type="region of interest" description="Disordered" evidence="1">
    <location>
        <begin position="17"/>
        <end position="56"/>
    </location>
</feature>
<organism evidence="2 3">
    <name type="scientific">Gracilariopsis chorda</name>
    <dbReference type="NCBI Taxonomy" id="448386"/>
    <lineage>
        <taxon>Eukaryota</taxon>
        <taxon>Rhodophyta</taxon>
        <taxon>Florideophyceae</taxon>
        <taxon>Rhodymeniophycidae</taxon>
        <taxon>Gracilariales</taxon>
        <taxon>Gracilariaceae</taxon>
        <taxon>Gracilariopsis</taxon>
    </lineage>
</organism>
<sequence>MVKKFLTSGQAEGTLSVASSVQGPHHANGKGQKVVERGSGPTATKSNMKVGSTKAQESVGDAANGAKGKVVVEIDSLFKIYEIECLSLCLSPVDCYIATIYPNPERQGIHALLQLIDKDIDVELLIQVVKYVESLVLWSPSGHGIHPREREPLTTQLWQRMIAFEKIKVEG</sequence>
<protein>
    <submittedName>
        <fullName evidence="2">Uncharacterized protein</fullName>
    </submittedName>
</protein>
<dbReference type="OrthoDB" id="5570127at2759"/>
<proteinExistence type="predicted"/>
<dbReference type="EMBL" id="NBIV01000009">
    <property type="protein sequence ID" value="PXF49046.1"/>
    <property type="molecule type" value="Genomic_DNA"/>
</dbReference>
<evidence type="ECO:0000313" key="2">
    <source>
        <dbReference type="EMBL" id="PXF49046.1"/>
    </source>
</evidence>
<gene>
    <name evidence="2" type="ORF">BWQ96_01184</name>
</gene>
<evidence type="ECO:0000313" key="3">
    <source>
        <dbReference type="Proteomes" id="UP000247409"/>
    </source>
</evidence>
<dbReference type="AlphaFoldDB" id="A0A2V3J3L4"/>
<evidence type="ECO:0000256" key="1">
    <source>
        <dbReference type="SAM" id="MobiDB-lite"/>
    </source>
</evidence>
<keyword evidence="3" id="KW-1185">Reference proteome</keyword>